<evidence type="ECO:0000256" key="11">
    <source>
        <dbReference type="ARBA" id="ARBA00023315"/>
    </source>
</evidence>
<keyword evidence="9" id="KW-0443">Lipid metabolism</keyword>
<dbReference type="PROSITE" id="PS51257">
    <property type="entry name" value="PROKAR_LIPOPROTEIN"/>
    <property type="match status" value="1"/>
</dbReference>
<evidence type="ECO:0000256" key="14">
    <source>
        <dbReference type="ARBA" id="ARBA00042143"/>
    </source>
</evidence>
<keyword evidence="5" id="KW-0963">Cytoplasm</keyword>
<evidence type="ECO:0000256" key="9">
    <source>
        <dbReference type="ARBA" id="ARBA00023098"/>
    </source>
</evidence>
<dbReference type="InterPro" id="IPR020841">
    <property type="entry name" value="PKS_Beta-ketoAc_synthase_dom"/>
</dbReference>
<dbReference type="Proteomes" id="UP000706151">
    <property type="component" value="Unassembled WGS sequence"/>
</dbReference>
<evidence type="ECO:0000256" key="10">
    <source>
        <dbReference type="ARBA" id="ARBA00023160"/>
    </source>
</evidence>
<comment type="catalytic activity">
    <reaction evidence="15">
        <text>(3Z)-decenoyl-[ACP] + malonyl-[ACP] + H(+) = 3-oxo-(5Z)-dodecenoyl-[ACP] + holo-[ACP] + CO2</text>
        <dbReference type="Rhea" id="RHEA:54940"/>
        <dbReference type="Rhea" id="RHEA-COMP:9623"/>
        <dbReference type="Rhea" id="RHEA-COMP:9685"/>
        <dbReference type="Rhea" id="RHEA-COMP:9927"/>
        <dbReference type="Rhea" id="RHEA-COMP:14042"/>
        <dbReference type="ChEBI" id="CHEBI:15378"/>
        <dbReference type="ChEBI" id="CHEBI:16526"/>
        <dbReference type="ChEBI" id="CHEBI:64479"/>
        <dbReference type="ChEBI" id="CHEBI:78449"/>
        <dbReference type="ChEBI" id="CHEBI:78798"/>
        <dbReference type="ChEBI" id="CHEBI:138410"/>
    </reaction>
    <physiologicalReaction direction="left-to-right" evidence="15">
        <dbReference type="Rhea" id="RHEA:54941"/>
    </physiologicalReaction>
</comment>
<comment type="subcellular location">
    <subcellularLocation>
        <location evidence="1">Cytoplasm</location>
    </subcellularLocation>
</comment>
<keyword evidence="11 19" id="KW-0012">Acyltransferase</keyword>
<dbReference type="EMBL" id="JADJOT010000009">
    <property type="protein sequence ID" value="MBK7954552.1"/>
    <property type="molecule type" value="Genomic_DNA"/>
</dbReference>
<protein>
    <recommendedName>
        <fullName evidence="12">3-oxoacyl-[acyl-carrier-protein] synthase 1</fullName>
        <ecNumber evidence="4">2.3.1.41</ecNumber>
    </recommendedName>
    <alternativeName>
        <fullName evidence="13">3-oxoacyl-[acyl-carrier-protein] synthase I</fullName>
    </alternativeName>
    <alternativeName>
        <fullName evidence="14">Beta-ketoacyl-ACP synthase I</fullName>
    </alternativeName>
</protein>
<name>A0A935W3Y1_9PROT</name>
<dbReference type="InterPro" id="IPR018201">
    <property type="entry name" value="Ketoacyl_synth_AS"/>
</dbReference>
<evidence type="ECO:0000256" key="8">
    <source>
        <dbReference type="ARBA" id="ARBA00022832"/>
    </source>
</evidence>
<dbReference type="SMART" id="SM00825">
    <property type="entry name" value="PKS_KS"/>
    <property type="match status" value="1"/>
</dbReference>
<evidence type="ECO:0000256" key="3">
    <source>
        <dbReference type="ARBA" id="ARBA00011738"/>
    </source>
</evidence>
<comment type="subunit">
    <text evidence="3">Homodimer.</text>
</comment>
<evidence type="ECO:0000256" key="15">
    <source>
        <dbReference type="ARBA" id="ARBA00048121"/>
    </source>
</evidence>
<dbReference type="Pfam" id="PF00109">
    <property type="entry name" value="ketoacyl-synt"/>
    <property type="match status" value="1"/>
</dbReference>
<dbReference type="CDD" id="cd00834">
    <property type="entry name" value="KAS_I_II"/>
    <property type="match status" value="1"/>
</dbReference>
<dbReference type="FunFam" id="3.40.47.10:FF:000018">
    <property type="entry name" value="3-oxoacyl-[acyl-carrier-protein] synthase 2"/>
    <property type="match status" value="1"/>
</dbReference>
<dbReference type="InterPro" id="IPR016039">
    <property type="entry name" value="Thiolase-like"/>
</dbReference>
<dbReference type="SUPFAM" id="SSF53901">
    <property type="entry name" value="Thiolase-like"/>
    <property type="match status" value="2"/>
</dbReference>
<dbReference type="GO" id="GO:0006633">
    <property type="term" value="P:fatty acid biosynthetic process"/>
    <property type="evidence" value="ECO:0007669"/>
    <property type="project" value="UniProtKB-KW"/>
</dbReference>
<evidence type="ECO:0000256" key="13">
    <source>
        <dbReference type="ARBA" id="ARBA00041620"/>
    </source>
</evidence>
<dbReference type="PROSITE" id="PS00606">
    <property type="entry name" value="KS3_1"/>
    <property type="match status" value="1"/>
</dbReference>
<dbReference type="InterPro" id="IPR000794">
    <property type="entry name" value="Beta-ketoacyl_synthase"/>
</dbReference>
<evidence type="ECO:0000256" key="12">
    <source>
        <dbReference type="ARBA" id="ARBA00039450"/>
    </source>
</evidence>
<comment type="caution">
    <text evidence="19">The sequence shown here is derived from an EMBL/GenBank/DDBJ whole genome shotgun (WGS) entry which is preliminary data.</text>
</comment>
<evidence type="ECO:0000313" key="20">
    <source>
        <dbReference type="Proteomes" id="UP000706151"/>
    </source>
</evidence>
<sequence>MVRRVVVTGMGIVSCLGNDLPSVALALREGRSGVRYVPEYSELGLRSCVAGIPDLEDQPPLARKLRRFMGDASLYAFHAMRYALNDAQLGGAPLASPRTGLVVGSGVGSPFEHLAAVDQLREGGLDKVLPYTVPRVMGSTTSACLSTAFGIQGVSYSMTSACATAAHCIGHGAELIQLGKQDVVFVGGAEEVRWTSTVLFDAMGALSTAFNDATASRPYDTARDGFVIAGGAGILVLEELEHARHRGARIYAEVAGYGACCDGLDMVTPSPDGAARCMRLALAEAGGRVDYINAHATSTRLGDVSELAAIREVFASSLPVISSTKGLTGHPIAAAAAHEAIYSLLMLEHGFLAGCANIAELDMACTPLPILTATVERKIDTVMSNSFGFGGTNASLIFRRLE</sequence>
<comment type="similarity">
    <text evidence="2 17">Belongs to the thiolase-like superfamily. Beta-ketoacyl-ACP synthases family.</text>
</comment>
<dbReference type="Gene3D" id="3.40.47.10">
    <property type="match status" value="2"/>
</dbReference>
<dbReference type="PROSITE" id="PS52004">
    <property type="entry name" value="KS3_2"/>
    <property type="match status" value="1"/>
</dbReference>
<dbReference type="GO" id="GO:0004315">
    <property type="term" value="F:3-oxoacyl-[acyl-carrier-protein] synthase activity"/>
    <property type="evidence" value="ECO:0007669"/>
    <property type="project" value="UniProtKB-EC"/>
</dbReference>
<accession>A0A935W3Y1</accession>
<comment type="catalytic activity">
    <reaction evidence="16">
        <text>a fatty acyl-[ACP] + malonyl-[ACP] + H(+) = a 3-oxoacyl-[ACP] + holo-[ACP] + CO2</text>
        <dbReference type="Rhea" id="RHEA:22836"/>
        <dbReference type="Rhea" id="RHEA-COMP:9623"/>
        <dbReference type="Rhea" id="RHEA-COMP:9685"/>
        <dbReference type="Rhea" id="RHEA-COMP:9916"/>
        <dbReference type="Rhea" id="RHEA-COMP:14125"/>
        <dbReference type="ChEBI" id="CHEBI:15378"/>
        <dbReference type="ChEBI" id="CHEBI:16526"/>
        <dbReference type="ChEBI" id="CHEBI:64479"/>
        <dbReference type="ChEBI" id="CHEBI:78449"/>
        <dbReference type="ChEBI" id="CHEBI:78776"/>
        <dbReference type="ChEBI" id="CHEBI:138651"/>
        <dbReference type="EC" id="2.3.1.41"/>
    </reaction>
    <physiologicalReaction direction="left-to-right" evidence="16">
        <dbReference type="Rhea" id="RHEA:22837"/>
    </physiologicalReaction>
</comment>
<evidence type="ECO:0000256" key="4">
    <source>
        <dbReference type="ARBA" id="ARBA00013191"/>
    </source>
</evidence>
<evidence type="ECO:0000259" key="18">
    <source>
        <dbReference type="PROSITE" id="PS52004"/>
    </source>
</evidence>
<dbReference type="PANTHER" id="PTHR11712">
    <property type="entry name" value="POLYKETIDE SYNTHASE-RELATED"/>
    <property type="match status" value="1"/>
</dbReference>
<keyword evidence="6" id="KW-0444">Lipid biosynthesis</keyword>
<dbReference type="Pfam" id="PF02801">
    <property type="entry name" value="Ketoacyl-synt_C"/>
    <property type="match status" value="1"/>
</dbReference>
<evidence type="ECO:0000313" key="19">
    <source>
        <dbReference type="EMBL" id="MBK7954552.1"/>
    </source>
</evidence>
<keyword evidence="7 17" id="KW-0808">Transferase</keyword>
<dbReference type="InterPro" id="IPR014030">
    <property type="entry name" value="Ketoacyl_synth_N"/>
</dbReference>
<dbReference type="AlphaFoldDB" id="A0A935W3Y1"/>
<dbReference type="PANTHER" id="PTHR11712:SF306">
    <property type="entry name" value="3-OXOACYL-[ACYL-CARRIER-PROTEIN] SYNTHASE 1"/>
    <property type="match status" value="1"/>
</dbReference>
<evidence type="ECO:0000256" key="1">
    <source>
        <dbReference type="ARBA" id="ARBA00004496"/>
    </source>
</evidence>
<gene>
    <name evidence="19" type="ORF">IPK02_11665</name>
</gene>
<evidence type="ECO:0000256" key="17">
    <source>
        <dbReference type="RuleBase" id="RU003694"/>
    </source>
</evidence>
<organism evidence="19 20">
    <name type="scientific">Candidatus Accumulibacter affinis</name>
    <dbReference type="NCBI Taxonomy" id="2954384"/>
    <lineage>
        <taxon>Bacteria</taxon>
        <taxon>Pseudomonadati</taxon>
        <taxon>Pseudomonadota</taxon>
        <taxon>Betaproteobacteria</taxon>
        <taxon>Candidatus Accumulibacter</taxon>
    </lineage>
</organism>
<keyword evidence="10" id="KW-0275">Fatty acid biosynthesis</keyword>
<dbReference type="GO" id="GO:0005829">
    <property type="term" value="C:cytosol"/>
    <property type="evidence" value="ECO:0007669"/>
    <property type="project" value="TreeGrafter"/>
</dbReference>
<evidence type="ECO:0000256" key="7">
    <source>
        <dbReference type="ARBA" id="ARBA00022679"/>
    </source>
</evidence>
<dbReference type="EC" id="2.3.1.41" evidence="4"/>
<keyword evidence="8" id="KW-0276">Fatty acid metabolism</keyword>
<evidence type="ECO:0000256" key="2">
    <source>
        <dbReference type="ARBA" id="ARBA00008467"/>
    </source>
</evidence>
<feature type="domain" description="Ketosynthase family 3 (KS3)" evidence="18">
    <location>
        <begin position="2"/>
        <end position="400"/>
    </location>
</feature>
<reference evidence="19 20" key="1">
    <citation type="submission" date="2020-10" db="EMBL/GenBank/DDBJ databases">
        <title>Connecting structure to function with the recovery of over 1000 high-quality activated sludge metagenome-assembled genomes encoding full-length rRNA genes using long-read sequencing.</title>
        <authorList>
            <person name="Singleton C.M."/>
            <person name="Petriglieri F."/>
            <person name="Kristensen J.M."/>
            <person name="Kirkegaard R.H."/>
            <person name="Michaelsen T.Y."/>
            <person name="Andersen M.H."/>
            <person name="Karst S.M."/>
            <person name="Dueholm M.S."/>
            <person name="Nielsen P.H."/>
            <person name="Albertsen M."/>
        </authorList>
    </citation>
    <scope>NUCLEOTIDE SEQUENCE [LARGE SCALE GENOMIC DNA]</scope>
    <source>
        <strain evidence="19">Fred_18-Q3-R57-64_BAT3C.720</strain>
    </source>
</reference>
<evidence type="ECO:0000256" key="6">
    <source>
        <dbReference type="ARBA" id="ARBA00022516"/>
    </source>
</evidence>
<evidence type="ECO:0000256" key="5">
    <source>
        <dbReference type="ARBA" id="ARBA00022490"/>
    </source>
</evidence>
<dbReference type="InterPro" id="IPR014031">
    <property type="entry name" value="Ketoacyl_synth_C"/>
</dbReference>
<evidence type="ECO:0000256" key="16">
    <source>
        <dbReference type="ARBA" id="ARBA00048506"/>
    </source>
</evidence>
<proteinExistence type="inferred from homology"/>